<dbReference type="PROSITE" id="PS51194">
    <property type="entry name" value="HELICASE_CTER"/>
    <property type="match status" value="1"/>
</dbReference>
<evidence type="ECO:0000256" key="1">
    <source>
        <dbReference type="ARBA" id="ARBA00022741"/>
    </source>
</evidence>
<dbReference type="InterPro" id="IPR001650">
    <property type="entry name" value="Helicase_C-like"/>
</dbReference>
<evidence type="ECO:0000259" key="8">
    <source>
        <dbReference type="PROSITE" id="PS51194"/>
    </source>
</evidence>
<dbReference type="SUPFAM" id="SSF52540">
    <property type="entry name" value="P-loop containing nucleoside triphosphate hydrolases"/>
    <property type="match status" value="1"/>
</dbReference>
<evidence type="ECO:0000313" key="10">
    <source>
        <dbReference type="Proteomes" id="UP001194729"/>
    </source>
</evidence>
<dbReference type="EMBL" id="JADKYU010000560">
    <property type="protein sequence ID" value="MBF4984825.1"/>
    <property type="molecule type" value="Genomic_DNA"/>
</dbReference>
<dbReference type="InterPro" id="IPR014001">
    <property type="entry name" value="Helicase_ATP-bd"/>
</dbReference>
<comment type="caution">
    <text evidence="9">The sequence shown here is derived from an EMBL/GenBank/DDBJ whole genome shotgun (WGS) entry which is preliminary data.</text>
</comment>
<sequence>GIAQTGTGKTLGYMLPLLHELKYAETLDPRILVLVPTRELVVQVVEQIEAYAAYINIRVLGVYGGTNINTQKKAVTDGVDIIVATPGRLYDLIVAQTVRLKYCKKIVIDEVDVMLDLGFRFQLTNIFDHLPKKRQNIMFSATMTDQIEDFIKSYFFNPEKVSVAVSGTRLENIEQTCYPVENFYTKANLLMDLLTDVEEFKKVLVFVGNKKSADRLQDYMLERYGDEIAVIHSNKTQNYRLRSIELFDTGERRILIATDVMARGLDLEKISHVINIDVPSFPENYMHRIGRSGRAEEKGKTILFYTEKEKEDKIAIEALMDYKIPEIPFPEEVEVSNQKTPEEKPVVRELFNPHKVIEEERGASFHEKSEKNKKVNLGGSYRREIAKKYKKPKTRGDKNANRRRKK</sequence>
<dbReference type="PROSITE" id="PS51192">
    <property type="entry name" value="HELICASE_ATP_BIND_1"/>
    <property type="match status" value="1"/>
</dbReference>
<dbReference type="Pfam" id="PF00270">
    <property type="entry name" value="DEAD"/>
    <property type="match status" value="1"/>
</dbReference>
<feature type="compositionally biased region" description="Basic and acidic residues" evidence="6">
    <location>
        <begin position="359"/>
        <end position="373"/>
    </location>
</feature>
<evidence type="ECO:0000256" key="5">
    <source>
        <dbReference type="ARBA" id="ARBA00038437"/>
    </source>
</evidence>
<dbReference type="CDD" id="cd18787">
    <property type="entry name" value="SF2_C_DEAD"/>
    <property type="match status" value="1"/>
</dbReference>
<dbReference type="Gene3D" id="3.40.50.300">
    <property type="entry name" value="P-loop containing nucleotide triphosphate hydrolases"/>
    <property type="match status" value="2"/>
</dbReference>
<accession>A0ABS0A622</accession>
<dbReference type="GO" id="GO:0004386">
    <property type="term" value="F:helicase activity"/>
    <property type="evidence" value="ECO:0007669"/>
    <property type="project" value="UniProtKB-KW"/>
</dbReference>
<evidence type="ECO:0000256" key="2">
    <source>
        <dbReference type="ARBA" id="ARBA00022801"/>
    </source>
</evidence>
<dbReference type="InterPro" id="IPR044742">
    <property type="entry name" value="DEAD/DEAH_RhlB"/>
</dbReference>
<keyword evidence="4" id="KW-0067">ATP-binding</keyword>
<dbReference type="PANTHER" id="PTHR47959:SF13">
    <property type="entry name" value="ATP-DEPENDENT RNA HELICASE RHLE"/>
    <property type="match status" value="1"/>
</dbReference>
<comment type="similarity">
    <text evidence="5">Belongs to the DEAD box helicase family.</text>
</comment>
<feature type="domain" description="Helicase C-terminal" evidence="8">
    <location>
        <begin position="189"/>
        <end position="341"/>
    </location>
</feature>
<dbReference type="Pfam" id="PF00271">
    <property type="entry name" value="Helicase_C"/>
    <property type="match status" value="1"/>
</dbReference>
<dbReference type="InterPro" id="IPR011545">
    <property type="entry name" value="DEAD/DEAH_box_helicase_dom"/>
</dbReference>
<keyword evidence="3 9" id="KW-0347">Helicase</keyword>
<feature type="non-terminal residue" evidence="9">
    <location>
        <position position="1"/>
    </location>
</feature>
<feature type="domain" description="Helicase ATP-binding" evidence="7">
    <location>
        <begin position="1"/>
        <end position="161"/>
    </location>
</feature>
<evidence type="ECO:0000313" key="9">
    <source>
        <dbReference type="EMBL" id="MBF4984825.1"/>
    </source>
</evidence>
<keyword evidence="2" id="KW-0378">Hydrolase</keyword>
<dbReference type="CDD" id="cd00268">
    <property type="entry name" value="DEADc"/>
    <property type="match status" value="1"/>
</dbReference>
<keyword evidence="1" id="KW-0547">Nucleotide-binding</keyword>
<gene>
    <name evidence="9" type="ORF">FNJ87_10945</name>
</gene>
<evidence type="ECO:0000256" key="4">
    <source>
        <dbReference type="ARBA" id="ARBA00022840"/>
    </source>
</evidence>
<organism evidence="9 10">
    <name type="scientific">Nonlabens mediterrranea</name>
    <dbReference type="NCBI Taxonomy" id="1419947"/>
    <lineage>
        <taxon>Bacteria</taxon>
        <taxon>Pseudomonadati</taxon>
        <taxon>Bacteroidota</taxon>
        <taxon>Flavobacteriia</taxon>
        <taxon>Flavobacteriales</taxon>
        <taxon>Flavobacteriaceae</taxon>
        <taxon>Nonlabens</taxon>
    </lineage>
</organism>
<dbReference type="InterPro" id="IPR050079">
    <property type="entry name" value="DEAD_box_RNA_helicase"/>
</dbReference>
<dbReference type="SMART" id="SM00487">
    <property type="entry name" value="DEXDc"/>
    <property type="match status" value="1"/>
</dbReference>
<dbReference type="PANTHER" id="PTHR47959">
    <property type="entry name" value="ATP-DEPENDENT RNA HELICASE RHLE-RELATED"/>
    <property type="match status" value="1"/>
</dbReference>
<dbReference type="SMART" id="SM00490">
    <property type="entry name" value="HELICc"/>
    <property type="match status" value="1"/>
</dbReference>
<dbReference type="InterPro" id="IPR027417">
    <property type="entry name" value="P-loop_NTPase"/>
</dbReference>
<dbReference type="Proteomes" id="UP001194729">
    <property type="component" value="Unassembled WGS sequence"/>
</dbReference>
<evidence type="ECO:0000259" key="7">
    <source>
        <dbReference type="PROSITE" id="PS51192"/>
    </source>
</evidence>
<feature type="region of interest" description="Disordered" evidence="6">
    <location>
        <begin position="359"/>
        <end position="406"/>
    </location>
</feature>
<proteinExistence type="inferred from homology"/>
<protein>
    <submittedName>
        <fullName evidence="9">DEAD/DEAH box helicase</fullName>
    </submittedName>
</protein>
<name>A0ABS0A622_9FLAO</name>
<keyword evidence="10" id="KW-1185">Reference proteome</keyword>
<reference evidence="9 10" key="1">
    <citation type="submission" date="2020-11" db="EMBL/GenBank/DDBJ databases">
        <title>P. mediterranea TC4 genome.</title>
        <authorList>
            <person name="Molmeret M."/>
        </authorList>
    </citation>
    <scope>NUCLEOTIDE SEQUENCE [LARGE SCALE GENOMIC DNA]</scope>
    <source>
        <strain evidence="9 10">TC4</strain>
    </source>
</reference>
<evidence type="ECO:0000256" key="3">
    <source>
        <dbReference type="ARBA" id="ARBA00022806"/>
    </source>
</evidence>
<evidence type="ECO:0000256" key="6">
    <source>
        <dbReference type="SAM" id="MobiDB-lite"/>
    </source>
</evidence>